<keyword evidence="2" id="KW-0238">DNA-binding</keyword>
<dbReference type="InterPro" id="IPR000792">
    <property type="entry name" value="Tscrpt_reg_LuxR_C"/>
</dbReference>
<evidence type="ECO:0000256" key="3">
    <source>
        <dbReference type="ARBA" id="ARBA00023163"/>
    </source>
</evidence>
<feature type="domain" description="HTH luxR-type" evidence="4">
    <location>
        <begin position="188"/>
        <end position="252"/>
    </location>
</feature>
<comment type="caution">
    <text evidence="5">The sequence shown here is derived from an EMBL/GenBank/DDBJ whole genome shotgun (WGS) entry which is preliminary data.</text>
</comment>
<dbReference type="EMBL" id="VUNL01000003">
    <property type="protein sequence ID" value="MSV24172.1"/>
    <property type="molecule type" value="Genomic_DNA"/>
</dbReference>
<evidence type="ECO:0000256" key="2">
    <source>
        <dbReference type="ARBA" id="ARBA00023125"/>
    </source>
</evidence>
<dbReference type="PANTHER" id="PTHR44688:SF16">
    <property type="entry name" value="DNA-BINDING TRANSCRIPTIONAL ACTIVATOR DEVR_DOSR"/>
    <property type="match status" value="1"/>
</dbReference>
<dbReference type="InterPro" id="IPR036388">
    <property type="entry name" value="WH-like_DNA-bd_sf"/>
</dbReference>
<evidence type="ECO:0000313" key="6">
    <source>
        <dbReference type="Proteomes" id="UP000430222"/>
    </source>
</evidence>
<dbReference type="RefSeq" id="WP_154619945.1">
    <property type="nucleotide sequence ID" value="NZ_VUNL01000003.1"/>
</dbReference>
<proteinExistence type="predicted"/>
<protein>
    <submittedName>
        <fullName evidence="5">LuxR family transcriptional regulator</fullName>
    </submittedName>
</protein>
<keyword evidence="6" id="KW-1185">Reference proteome</keyword>
<dbReference type="SUPFAM" id="SSF46894">
    <property type="entry name" value="C-terminal effector domain of the bipartite response regulators"/>
    <property type="match status" value="1"/>
</dbReference>
<keyword evidence="3" id="KW-0804">Transcription</keyword>
<dbReference type="Pfam" id="PF00196">
    <property type="entry name" value="GerE"/>
    <property type="match status" value="1"/>
</dbReference>
<dbReference type="SUPFAM" id="SSF55781">
    <property type="entry name" value="GAF domain-like"/>
    <property type="match status" value="1"/>
</dbReference>
<gene>
    <name evidence="5" type="ORF">FYJ78_03025</name>
</gene>
<dbReference type="PROSITE" id="PS50043">
    <property type="entry name" value="HTH_LUXR_2"/>
    <property type="match status" value="1"/>
</dbReference>
<dbReference type="Gene3D" id="3.30.450.40">
    <property type="match status" value="1"/>
</dbReference>
<sequence length="252" mass="30125">MLKEMEWMTINNILLELYAQNNLDQLSLKLMRVLRMLIPYTKGYLILLNNQGKIQEPESCFIGLTEKEKREYIQEYYHKDYLQYLYDLSEETRVYKDTDIIDEERRCRTEFFRKFLQPADIPYGCGILIHHQGKLMAVFNLFRSSQLGDFSDKDLEILNILKNHIKNMIVQVTCLNQRDHLVEQCFQETAERYSLTERESEVMRLLSRGMSNHEICDQLTVSLSTVKKHIYNLFNKTQVKSRTQLINLLYQQ</sequence>
<dbReference type="CDD" id="cd06170">
    <property type="entry name" value="LuxR_C_like"/>
    <property type="match status" value="1"/>
</dbReference>
<keyword evidence="1" id="KW-0805">Transcription regulation</keyword>
<organism evidence="5 6">
    <name type="scientific">Selenomonas montiformis</name>
    <dbReference type="NCBI Taxonomy" id="2652285"/>
    <lineage>
        <taxon>Bacteria</taxon>
        <taxon>Bacillati</taxon>
        <taxon>Bacillota</taxon>
        <taxon>Negativicutes</taxon>
        <taxon>Selenomonadales</taxon>
        <taxon>Selenomonadaceae</taxon>
        <taxon>Selenomonas</taxon>
    </lineage>
</organism>
<reference evidence="5 6" key="1">
    <citation type="submission" date="2019-08" db="EMBL/GenBank/DDBJ databases">
        <title>In-depth cultivation of the pig gut microbiome towards novel bacterial diversity and tailored functional studies.</title>
        <authorList>
            <person name="Wylensek D."/>
            <person name="Hitch T.C.A."/>
            <person name="Clavel T."/>
        </authorList>
    </citation>
    <scope>NUCLEOTIDE SEQUENCE [LARGE SCALE GENOMIC DNA]</scope>
    <source>
        <strain evidence="6">WCA-380-WT-3B3</strain>
    </source>
</reference>
<dbReference type="AlphaFoldDB" id="A0A6I2UY83"/>
<name>A0A6I2UY83_9FIRM</name>
<evidence type="ECO:0000256" key="1">
    <source>
        <dbReference type="ARBA" id="ARBA00023015"/>
    </source>
</evidence>
<dbReference type="GO" id="GO:0003677">
    <property type="term" value="F:DNA binding"/>
    <property type="evidence" value="ECO:0007669"/>
    <property type="project" value="UniProtKB-KW"/>
</dbReference>
<dbReference type="InterPro" id="IPR016032">
    <property type="entry name" value="Sig_transdc_resp-reg_C-effctor"/>
</dbReference>
<dbReference type="InterPro" id="IPR029016">
    <property type="entry name" value="GAF-like_dom_sf"/>
</dbReference>
<accession>A0A6I2UY83</accession>
<dbReference type="PANTHER" id="PTHR44688">
    <property type="entry name" value="DNA-BINDING TRANSCRIPTIONAL ACTIVATOR DEVR_DOSR"/>
    <property type="match status" value="1"/>
</dbReference>
<dbReference type="Gene3D" id="1.10.10.10">
    <property type="entry name" value="Winged helix-like DNA-binding domain superfamily/Winged helix DNA-binding domain"/>
    <property type="match status" value="1"/>
</dbReference>
<evidence type="ECO:0000259" key="4">
    <source>
        <dbReference type="PROSITE" id="PS50043"/>
    </source>
</evidence>
<evidence type="ECO:0000313" key="5">
    <source>
        <dbReference type="EMBL" id="MSV24172.1"/>
    </source>
</evidence>
<dbReference type="PRINTS" id="PR00038">
    <property type="entry name" value="HTHLUXR"/>
</dbReference>
<dbReference type="SMART" id="SM00421">
    <property type="entry name" value="HTH_LUXR"/>
    <property type="match status" value="1"/>
</dbReference>
<dbReference type="Proteomes" id="UP000430222">
    <property type="component" value="Unassembled WGS sequence"/>
</dbReference>
<dbReference type="GO" id="GO:0006355">
    <property type="term" value="P:regulation of DNA-templated transcription"/>
    <property type="evidence" value="ECO:0007669"/>
    <property type="project" value="InterPro"/>
</dbReference>